<dbReference type="EC" id="3.4.21.89" evidence="5"/>
<protein>
    <recommendedName>
        <fullName evidence="5">Signal peptidase I</fullName>
        <ecNumber evidence="5">3.4.21.89</ecNumber>
    </recommendedName>
</protein>
<evidence type="ECO:0000256" key="6">
    <source>
        <dbReference type="SAM" id="Phobius"/>
    </source>
</evidence>
<dbReference type="SUPFAM" id="SSF51306">
    <property type="entry name" value="LexA/Signal peptidase"/>
    <property type="match status" value="1"/>
</dbReference>
<evidence type="ECO:0000256" key="2">
    <source>
        <dbReference type="ARBA" id="ARBA00022692"/>
    </source>
</evidence>
<keyword evidence="4 6" id="KW-0472">Membrane</keyword>
<gene>
    <name evidence="7" type="ORF">A2756_01475</name>
</gene>
<proteinExistence type="predicted"/>
<organism evidence="7 8">
    <name type="scientific">Candidatus Ryanbacteria bacterium RIFCSPHIGHO2_01_FULL_48_27</name>
    <dbReference type="NCBI Taxonomy" id="1802115"/>
    <lineage>
        <taxon>Bacteria</taxon>
        <taxon>Candidatus Ryaniibacteriota</taxon>
    </lineage>
</organism>
<dbReference type="AlphaFoldDB" id="A0A1G2G5E0"/>
<accession>A0A1G2G5E0</accession>
<reference evidence="7 8" key="1">
    <citation type="journal article" date="2016" name="Nat. Commun.">
        <title>Thousands of microbial genomes shed light on interconnected biogeochemical processes in an aquifer system.</title>
        <authorList>
            <person name="Anantharaman K."/>
            <person name="Brown C.T."/>
            <person name="Hug L.A."/>
            <person name="Sharon I."/>
            <person name="Castelle C.J."/>
            <person name="Probst A.J."/>
            <person name="Thomas B.C."/>
            <person name="Singh A."/>
            <person name="Wilkins M.J."/>
            <person name="Karaoz U."/>
            <person name="Brodie E.L."/>
            <person name="Williams K.H."/>
            <person name="Hubbard S.S."/>
            <person name="Banfield J.F."/>
        </authorList>
    </citation>
    <scope>NUCLEOTIDE SEQUENCE [LARGE SCALE GENOMIC DNA]</scope>
</reference>
<dbReference type="GO" id="GO:0004252">
    <property type="term" value="F:serine-type endopeptidase activity"/>
    <property type="evidence" value="ECO:0007669"/>
    <property type="project" value="UniProtKB-UniRule"/>
</dbReference>
<dbReference type="PANTHER" id="PTHR10806">
    <property type="entry name" value="SIGNAL PEPTIDASE COMPLEX CATALYTIC SUBUNIT SEC11"/>
    <property type="match status" value="1"/>
</dbReference>
<dbReference type="Gene3D" id="2.10.109.10">
    <property type="entry name" value="Umud Fragment, subunit A"/>
    <property type="match status" value="1"/>
</dbReference>
<evidence type="ECO:0000256" key="4">
    <source>
        <dbReference type="ARBA" id="ARBA00023136"/>
    </source>
</evidence>
<dbReference type="STRING" id="1802115.A2756_01475"/>
<dbReference type="GO" id="GO:0009003">
    <property type="term" value="F:signal peptidase activity"/>
    <property type="evidence" value="ECO:0007669"/>
    <property type="project" value="UniProtKB-EC"/>
</dbReference>
<evidence type="ECO:0000313" key="8">
    <source>
        <dbReference type="Proteomes" id="UP000177785"/>
    </source>
</evidence>
<dbReference type="InterPro" id="IPR036286">
    <property type="entry name" value="LexA/Signal_pep-like_sf"/>
</dbReference>
<dbReference type="GO" id="GO:0016020">
    <property type="term" value="C:membrane"/>
    <property type="evidence" value="ECO:0007669"/>
    <property type="project" value="UniProtKB-SubCell"/>
</dbReference>
<keyword evidence="2 6" id="KW-0812">Transmembrane</keyword>
<evidence type="ECO:0000256" key="1">
    <source>
        <dbReference type="ARBA" id="ARBA00004370"/>
    </source>
</evidence>
<dbReference type="CDD" id="cd06530">
    <property type="entry name" value="S26_SPase_I"/>
    <property type="match status" value="1"/>
</dbReference>
<evidence type="ECO:0000256" key="5">
    <source>
        <dbReference type="NCBIfam" id="TIGR02228"/>
    </source>
</evidence>
<evidence type="ECO:0000256" key="3">
    <source>
        <dbReference type="ARBA" id="ARBA00022989"/>
    </source>
</evidence>
<dbReference type="PANTHER" id="PTHR10806:SF6">
    <property type="entry name" value="SIGNAL PEPTIDASE COMPLEX CATALYTIC SUBUNIT SEC11"/>
    <property type="match status" value="1"/>
</dbReference>
<dbReference type="Proteomes" id="UP000177785">
    <property type="component" value="Unassembled WGS sequence"/>
</dbReference>
<dbReference type="EMBL" id="MHNL01000007">
    <property type="protein sequence ID" value="OGZ45272.1"/>
    <property type="molecule type" value="Genomic_DNA"/>
</dbReference>
<name>A0A1G2G5E0_9BACT</name>
<dbReference type="GO" id="GO:0006465">
    <property type="term" value="P:signal peptide processing"/>
    <property type="evidence" value="ECO:0007669"/>
    <property type="project" value="UniProtKB-UniRule"/>
</dbReference>
<sequence>MKSFLKFILNAVIYVAIVGGILFGLPRFLAWKLDTPYPLASITSGSMWPVLHEGDLVFIQGVARADLAVGDIVVWRNPSGFTIHRIKSLGETMLITKGDANFTEDAPVKYEDVVGRTYKVFGHDARIPYLGMITMYANQK</sequence>
<comment type="caution">
    <text evidence="7">The sequence shown here is derived from an EMBL/GenBank/DDBJ whole genome shotgun (WGS) entry which is preliminary data.</text>
</comment>
<evidence type="ECO:0000313" key="7">
    <source>
        <dbReference type="EMBL" id="OGZ45272.1"/>
    </source>
</evidence>
<feature type="transmembrane region" description="Helical" evidence="6">
    <location>
        <begin position="7"/>
        <end position="29"/>
    </location>
</feature>
<dbReference type="PRINTS" id="PR00728">
    <property type="entry name" value="SIGNALPTASE"/>
</dbReference>
<dbReference type="NCBIfam" id="TIGR02228">
    <property type="entry name" value="sigpep_I_arch"/>
    <property type="match status" value="1"/>
</dbReference>
<comment type="subcellular location">
    <subcellularLocation>
        <location evidence="1">Membrane</location>
    </subcellularLocation>
</comment>
<dbReference type="InterPro" id="IPR019533">
    <property type="entry name" value="Peptidase_S26"/>
</dbReference>
<keyword evidence="3 6" id="KW-1133">Transmembrane helix</keyword>
<dbReference type="InterPro" id="IPR001733">
    <property type="entry name" value="Peptidase_S26B"/>
</dbReference>